<organism evidence="2 3">
    <name type="scientific">Austropuccinia psidii MF-1</name>
    <dbReference type="NCBI Taxonomy" id="1389203"/>
    <lineage>
        <taxon>Eukaryota</taxon>
        <taxon>Fungi</taxon>
        <taxon>Dikarya</taxon>
        <taxon>Basidiomycota</taxon>
        <taxon>Pucciniomycotina</taxon>
        <taxon>Pucciniomycetes</taxon>
        <taxon>Pucciniales</taxon>
        <taxon>Sphaerophragmiaceae</taxon>
        <taxon>Austropuccinia</taxon>
    </lineage>
</organism>
<dbReference type="OrthoDB" id="1421156at2759"/>
<dbReference type="EMBL" id="AVOT02086373">
    <property type="protein sequence ID" value="MBW0570510.1"/>
    <property type="molecule type" value="Genomic_DNA"/>
</dbReference>
<dbReference type="AlphaFoldDB" id="A0A9Q3JVY3"/>
<comment type="caution">
    <text evidence="2">The sequence shown here is derived from an EMBL/GenBank/DDBJ whole genome shotgun (WGS) entry which is preliminary data.</text>
</comment>
<evidence type="ECO:0000313" key="3">
    <source>
        <dbReference type="Proteomes" id="UP000765509"/>
    </source>
</evidence>
<gene>
    <name evidence="2" type="ORF">O181_110225</name>
</gene>
<evidence type="ECO:0000313" key="2">
    <source>
        <dbReference type="EMBL" id="MBW0570510.1"/>
    </source>
</evidence>
<name>A0A9Q3JVY3_9BASI</name>
<accession>A0A9Q3JVY3</accession>
<feature type="region of interest" description="Disordered" evidence="1">
    <location>
        <begin position="63"/>
        <end position="104"/>
    </location>
</feature>
<protein>
    <submittedName>
        <fullName evidence="2">Uncharacterized protein</fullName>
    </submittedName>
</protein>
<feature type="compositionally biased region" description="Polar residues" evidence="1">
    <location>
        <begin position="73"/>
        <end position="89"/>
    </location>
</feature>
<reference evidence="2" key="1">
    <citation type="submission" date="2021-03" db="EMBL/GenBank/DDBJ databases">
        <title>Draft genome sequence of rust myrtle Austropuccinia psidii MF-1, a brazilian biotype.</title>
        <authorList>
            <person name="Quecine M.C."/>
            <person name="Pachon D.M.R."/>
            <person name="Bonatelli M.L."/>
            <person name="Correr F.H."/>
            <person name="Franceschini L.M."/>
            <person name="Leite T.F."/>
            <person name="Margarido G.R.A."/>
            <person name="Almeida C.A."/>
            <person name="Ferrarezi J.A."/>
            <person name="Labate C.A."/>
        </authorList>
    </citation>
    <scope>NUCLEOTIDE SEQUENCE</scope>
    <source>
        <strain evidence="2">MF-1</strain>
    </source>
</reference>
<sequence length="121" mass="13904">MEEITPILHHFQDFFTGKVPFDQAPKSQVDQEYYEDQLVCKNIHGRSQGLKTKNKIDPSKFLIIESQSKRRGSPQSKLTSTKTSRSQSIAPPKIMEMESSKDSEASFSKINHLIIFITFRN</sequence>
<feature type="compositionally biased region" description="Basic and acidic residues" evidence="1">
    <location>
        <begin position="95"/>
        <end position="104"/>
    </location>
</feature>
<proteinExistence type="predicted"/>
<dbReference type="Proteomes" id="UP000765509">
    <property type="component" value="Unassembled WGS sequence"/>
</dbReference>
<evidence type="ECO:0000256" key="1">
    <source>
        <dbReference type="SAM" id="MobiDB-lite"/>
    </source>
</evidence>
<keyword evidence="3" id="KW-1185">Reference proteome</keyword>